<comment type="caution">
    <text evidence="1">The sequence shown here is derived from an EMBL/GenBank/DDBJ whole genome shotgun (WGS) entry which is preliminary data.</text>
</comment>
<organism evidence="1 2">
    <name type="scientific">Prorocentrum cordatum</name>
    <dbReference type="NCBI Taxonomy" id="2364126"/>
    <lineage>
        <taxon>Eukaryota</taxon>
        <taxon>Sar</taxon>
        <taxon>Alveolata</taxon>
        <taxon>Dinophyceae</taxon>
        <taxon>Prorocentrales</taxon>
        <taxon>Prorocentraceae</taxon>
        <taxon>Prorocentrum</taxon>
    </lineage>
</organism>
<dbReference type="Gene3D" id="3.40.50.300">
    <property type="entry name" value="P-loop containing nucleotide triphosphate hydrolases"/>
    <property type="match status" value="1"/>
</dbReference>
<keyword evidence="2" id="KW-1185">Reference proteome</keyword>
<protein>
    <recommendedName>
        <fullName evidence="3">Helicase C-terminal domain-containing protein</fullName>
    </recommendedName>
</protein>
<evidence type="ECO:0000313" key="1">
    <source>
        <dbReference type="EMBL" id="CAK0903745.1"/>
    </source>
</evidence>
<evidence type="ECO:0008006" key="3">
    <source>
        <dbReference type="Google" id="ProtNLM"/>
    </source>
</evidence>
<dbReference type="EMBL" id="CAUYUJ010021281">
    <property type="protein sequence ID" value="CAK0903745.1"/>
    <property type="molecule type" value="Genomic_DNA"/>
</dbReference>
<dbReference type="Proteomes" id="UP001189429">
    <property type="component" value="Unassembled WGS sequence"/>
</dbReference>
<gene>
    <name evidence="1" type="ORF">PCOR1329_LOCUS79964</name>
</gene>
<sequence length="263" mass="29671">MKGFFPEFNLAEMIFSNAYAFPGLTLVADDHPKEQMLKMSERLLSVMPKMNTLDDDIKAQEAATAKQEKYADDDEVIETAQPKLKFAPDLVIQSEQFLKRWCPNRPSNSITLMRLLPTVKEFMEIKALPVDERWQMMALSGAGSFDPKLDVDPGNPTYTQWVHDSMTLNKLACVTAGKEFTWGANVPASTVVVTTSFAENTSVAGMLQYVGRAARRGLTTHGQAIFEREEDLDRIFASPDGLSTEALTMERYAEWWRTNGKKW</sequence>
<dbReference type="SUPFAM" id="SSF52540">
    <property type="entry name" value="P-loop containing nucleoside triphosphate hydrolases"/>
    <property type="match status" value="1"/>
</dbReference>
<name>A0ABN9XUM1_9DINO</name>
<reference evidence="1" key="1">
    <citation type="submission" date="2023-10" db="EMBL/GenBank/DDBJ databases">
        <authorList>
            <person name="Chen Y."/>
            <person name="Shah S."/>
            <person name="Dougan E. K."/>
            <person name="Thang M."/>
            <person name="Chan C."/>
        </authorList>
    </citation>
    <scope>NUCLEOTIDE SEQUENCE [LARGE SCALE GENOMIC DNA]</scope>
</reference>
<evidence type="ECO:0000313" key="2">
    <source>
        <dbReference type="Proteomes" id="UP001189429"/>
    </source>
</evidence>
<proteinExistence type="predicted"/>
<accession>A0ABN9XUM1</accession>
<dbReference type="InterPro" id="IPR027417">
    <property type="entry name" value="P-loop_NTPase"/>
</dbReference>